<feature type="transmembrane region" description="Helical" evidence="6">
    <location>
        <begin position="90"/>
        <end position="112"/>
    </location>
</feature>
<dbReference type="AlphaFoldDB" id="A0A5J4NZT2"/>
<evidence type="ECO:0008006" key="9">
    <source>
        <dbReference type="Google" id="ProtNLM"/>
    </source>
</evidence>
<dbReference type="InterPro" id="IPR018499">
    <property type="entry name" value="Tetraspanin/Peripherin"/>
</dbReference>
<protein>
    <recommendedName>
        <fullName evidence="9">Tetraspanin</fullName>
    </recommendedName>
</protein>
<evidence type="ECO:0000256" key="1">
    <source>
        <dbReference type="ARBA" id="ARBA00004141"/>
    </source>
</evidence>
<comment type="subcellular location">
    <subcellularLocation>
        <location evidence="1">Membrane</location>
        <topology evidence="1">Multi-pass membrane protein</topology>
    </subcellularLocation>
</comment>
<organism evidence="7 8">
    <name type="scientific">Paragonimus westermani</name>
    <dbReference type="NCBI Taxonomy" id="34504"/>
    <lineage>
        <taxon>Eukaryota</taxon>
        <taxon>Metazoa</taxon>
        <taxon>Spiralia</taxon>
        <taxon>Lophotrochozoa</taxon>
        <taxon>Platyhelminthes</taxon>
        <taxon>Trematoda</taxon>
        <taxon>Digenea</taxon>
        <taxon>Plagiorchiida</taxon>
        <taxon>Troglotremata</taxon>
        <taxon>Troglotrematidae</taxon>
        <taxon>Paragonimus</taxon>
    </lineage>
</organism>
<keyword evidence="5 6" id="KW-0472">Membrane</keyword>
<feature type="transmembrane region" description="Helical" evidence="6">
    <location>
        <begin position="26"/>
        <end position="42"/>
    </location>
</feature>
<sequence>MVIRLHFFVIKICFNPSTFQNFDLDLNYLLLCVFAELLYVMCAEKSAFGCIKTLLISFNLFFVIIGLTFIGMSCWTLLSPESVFGISSPKLLHSAACVILTTGTFLVSIAFLGCTGAALENRCLLIAFFTLLCGVFMGAMVAGVLIAVFKDELFTLAVNRMSVGVQHEYGISAFWTEWIDLIQFQLQCCAVENYQANLYSRSAWYYRQTEPEFMIIEDQPFGVTPKTGPWAANVPASCCLLDQTGMAYKNITMCQTGPVDAEVNQFLSPHGCASAIATWIRMYSAPIMVLLVSLLLLLIIGLVFSLVLLRGYATDEYDRVNTTSILT</sequence>
<keyword evidence="8" id="KW-1185">Reference proteome</keyword>
<dbReference type="PANTHER" id="PTHR19282:SF544">
    <property type="entry name" value="TETRASPANIN"/>
    <property type="match status" value="1"/>
</dbReference>
<dbReference type="Proteomes" id="UP000324629">
    <property type="component" value="Unassembled WGS sequence"/>
</dbReference>
<evidence type="ECO:0000256" key="3">
    <source>
        <dbReference type="ARBA" id="ARBA00022692"/>
    </source>
</evidence>
<keyword evidence="4 6" id="KW-1133">Transmembrane helix</keyword>
<comment type="similarity">
    <text evidence="2">Belongs to the tetraspanin (TM4SF) family.</text>
</comment>
<proteinExistence type="inferred from homology"/>
<accession>A0A5J4NZT2</accession>
<keyword evidence="3 6" id="KW-0812">Transmembrane</keyword>
<dbReference type="PRINTS" id="PR00259">
    <property type="entry name" value="TMFOUR"/>
</dbReference>
<name>A0A5J4NZT2_9TREM</name>
<dbReference type="InterPro" id="IPR008952">
    <property type="entry name" value="Tetraspanin_EC2_sf"/>
</dbReference>
<evidence type="ECO:0000313" key="7">
    <source>
        <dbReference type="EMBL" id="KAA3680981.1"/>
    </source>
</evidence>
<feature type="transmembrane region" description="Helical" evidence="6">
    <location>
        <begin position="287"/>
        <end position="309"/>
    </location>
</feature>
<dbReference type="Pfam" id="PF00335">
    <property type="entry name" value="Tetraspanin"/>
    <property type="match status" value="1"/>
</dbReference>
<dbReference type="InterPro" id="IPR018503">
    <property type="entry name" value="Tetraspanin_CS"/>
</dbReference>
<evidence type="ECO:0000256" key="4">
    <source>
        <dbReference type="ARBA" id="ARBA00022989"/>
    </source>
</evidence>
<dbReference type="PROSITE" id="PS00421">
    <property type="entry name" value="TM4_1"/>
    <property type="match status" value="1"/>
</dbReference>
<feature type="transmembrane region" description="Helical" evidence="6">
    <location>
        <begin position="124"/>
        <end position="149"/>
    </location>
</feature>
<evidence type="ECO:0000256" key="6">
    <source>
        <dbReference type="SAM" id="Phobius"/>
    </source>
</evidence>
<evidence type="ECO:0000313" key="8">
    <source>
        <dbReference type="Proteomes" id="UP000324629"/>
    </source>
</evidence>
<dbReference type="EMBL" id="QNGE01000306">
    <property type="protein sequence ID" value="KAA3680981.1"/>
    <property type="molecule type" value="Genomic_DNA"/>
</dbReference>
<comment type="caution">
    <text evidence="7">The sequence shown here is derived from an EMBL/GenBank/DDBJ whole genome shotgun (WGS) entry which is preliminary data.</text>
</comment>
<evidence type="ECO:0000256" key="2">
    <source>
        <dbReference type="ARBA" id="ARBA00006840"/>
    </source>
</evidence>
<reference evidence="7 8" key="1">
    <citation type="journal article" date="2019" name="Gigascience">
        <title>Whole-genome sequence of the oriental lung fluke Paragonimus westermani.</title>
        <authorList>
            <person name="Oey H."/>
            <person name="Zakrzewski M."/>
            <person name="Narain K."/>
            <person name="Devi K.R."/>
            <person name="Agatsuma T."/>
            <person name="Nawaratna S."/>
            <person name="Gobert G.N."/>
            <person name="Jones M.K."/>
            <person name="Ragan M.A."/>
            <person name="McManus D.P."/>
            <person name="Krause L."/>
        </authorList>
    </citation>
    <scope>NUCLEOTIDE SEQUENCE [LARGE SCALE GENOMIC DNA]</scope>
    <source>
        <strain evidence="7 8">IND2009</strain>
    </source>
</reference>
<evidence type="ECO:0000256" key="5">
    <source>
        <dbReference type="ARBA" id="ARBA00023136"/>
    </source>
</evidence>
<dbReference type="Gene3D" id="1.10.1450.10">
    <property type="entry name" value="Tetraspanin"/>
    <property type="match status" value="1"/>
</dbReference>
<dbReference type="PANTHER" id="PTHR19282">
    <property type="entry name" value="TETRASPANIN"/>
    <property type="match status" value="1"/>
</dbReference>
<gene>
    <name evidence="7" type="ORF">DEA37_0006598</name>
</gene>
<dbReference type="GO" id="GO:0005886">
    <property type="term" value="C:plasma membrane"/>
    <property type="evidence" value="ECO:0007669"/>
    <property type="project" value="TreeGrafter"/>
</dbReference>
<feature type="transmembrane region" description="Helical" evidence="6">
    <location>
        <begin position="54"/>
        <end position="78"/>
    </location>
</feature>